<dbReference type="Proteomes" id="UP000335636">
    <property type="component" value="Unassembled WGS sequence"/>
</dbReference>
<sequence>KKNWCEELVRSTDDYLSNLITAKSYIEEKKNDLDAAMKIAKELKSAPSLRTYCDLNQ</sequence>
<dbReference type="PANTHER" id="PTHR16442:SF1">
    <property type="entry name" value="RING FINGER PROTEIN 17"/>
    <property type="match status" value="1"/>
</dbReference>
<reference evidence="1" key="1">
    <citation type="submission" date="2019-04" db="EMBL/GenBank/DDBJ databases">
        <authorList>
            <person name="Alioto T."/>
            <person name="Alioto T."/>
        </authorList>
    </citation>
    <scope>NUCLEOTIDE SEQUENCE [LARGE SCALE GENOMIC DNA]</scope>
</reference>
<protein>
    <submittedName>
        <fullName evidence="1">Uncharacterized protein</fullName>
    </submittedName>
</protein>
<name>A0A5E4CKJ1_MARMO</name>
<dbReference type="AlphaFoldDB" id="A0A5E4CKJ1"/>
<feature type="non-terminal residue" evidence="1">
    <location>
        <position position="1"/>
    </location>
</feature>
<dbReference type="EMBL" id="CABDUW010001538">
    <property type="protein sequence ID" value="VTJ82384.1"/>
    <property type="molecule type" value="Genomic_DNA"/>
</dbReference>
<organism evidence="1 2">
    <name type="scientific">Marmota monax</name>
    <name type="common">Woodchuck</name>
    <dbReference type="NCBI Taxonomy" id="9995"/>
    <lineage>
        <taxon>Eukaryota</taxon>
        <taxon>Metazoa</taxon>
        <taxon>Chordata</taxon>
        <taxon>Craniata</taxon>
        <taxon>Vertebrata</taxon>
        <taxon>Euteleostomi</taxon>
        <taxon>Mammalia</taxon>
        <taxon>Eutheria</taxon>
        <taxon>Euarchontoglires</taxon>
        <taxon>Glires</taxon>
        <taxon>Rodentia</taxon>
        <taxon>Sciuromorpha</taxon>
        <taxon>Sciuridae</taxon>
        <taxon>Xerinae</taxon>
        <taxon>Marmotini</taxon>
        <taxon>Marmota</taxon>
    </lineage>
</organism>
<dbReference type="PANTHER" id="PTHR16442">
    <property type="entry name" value="RING FINGER PROTEIN 17"/>
    <property type="match status" value="1"/>
</dbReference>
<comment type="caution">
    <text evidence="1">The sequence shown here is derived from an EMBL/GenBank/DDBJ whole genome shotgun (WGS) entry which is preliminary data.</text>
</comment>
<proteinExistence type="predicted"/>
<feature type="non-terminal residue" evidence="1">
    <location>
        <position position="57"/>
    </location>
</feature>
<gene>
    <name evidence="1" type="ORF">MONAX_5E008215</name>
</gene>
<evidence type="ECO:0000313" key="1">
    <source>
        <dbReference type="EMBL" id="VTJ82384.1"/>
    </source>
</evidence>
<evidence type="ECO:0000313" key="2">
    <source>
        <dbReference type="Proteomes" id="UP000335636"/>
    </source>
</evidence>
<keyword evidence="2" id="KW-1185">Reference proteome</keyword>
<accession>A0A5E4CKJ1</accession>